<dbReference type="InterPro" id="IPR028098">
    <property type="entry name" value="Glyco_trans_4-like_N"/>
</dbReference>
<dbReference type="EMBL" id="CP016770">
    <property type="protein sequence ID" value="ASY12541.1"/>
    <property type="molecule type" value="Genomic_DNA"/>
</dbReference>
<dbReference type="Pfam" id="PF00534">
    <property type="entry name" value="Glycos_transf_1"/>
    <property type="match status" value="1"/>
</dbReference>
<dbReference type="AlphaFoldDB" id="A0AAC9YU10"/>
<keyword evidence="2" id="KW-0808">Transferase</keyword>
<dbReference type="InterPro" id="IPR001296">
    <property type="entry name" value="Glyco_trans_1"/>
</dbReference>
<evidence type="ECO:0000259" key="3">
    <source>
        <dbReference type="Pfam" id="PF00534"/>
    </source>
</evidence>
<keyword evidence="1" id="KW-0328">Glycosyltransferase</keyword>
<accession>A0AAC9YU10</accession>
<dbReference type="PANTHER" id="PTHR45947:SF3">
    <property type="entry name" value="SULFOQUINOVOSYL TRANSFERASE SQD2"/>
    <property type="match status" value="1"/>
</dbReference>
<evidence type="ECO:0000313" key="5">
    <source>
        <dbReference type="EMBL" id="ASY12541.1"/>
    </source>
</evidence>
<evidence type="ECO:0000259" key="4">
    <source>
        <dbReference type="Pfam" id="PF13439"/>
    </source>
</evidence>
<dbReference type="KEGG" id="plak:A1s21155_06315"/>
<keyword evidence="6" id="KW-1185">Reference proteome</keyword>
<dbReference type="GeneID" id="300657778"/>
<proteinExistence type="predicted"/>
<feature type="domain" description="Glycosyl transferase family 1" evidence="3">
    <location>
        <begin position="192"/>
        <end position="357"/>
    </location>
</feature>
<dbReference type="InterPro" id="IPR050194">
    <property type="entry name" value="Glycosyltransferase_grp1"/>
</dbReference>
<evidence type="ECO:0000256" key="2">
    <source>
        <dbReference type="ARBA" id="ARBA00022679"/>
    </source>
</evidence>
<dbReference type="PANTHER" id="PTHR45947">
    <property type="entry name" value="SULFOQUINOVOSYL TRANSFERASE SQD2"/>
    <property type="match status" value="1"/>
</dbReference>
<dbReference type="GO" id="GO:1901137">
    <property type="term" value="P:carbohydrate derivative biosynthetic process"/>
    <property type="evidence" value="ECO:0007669"/>
    <property type="project" value="UniProtKB-ARBA"/>
</dbReference>
<dbReference type="Gene3D" id="3.40.50.2000">
    <property type="entry name" value="Glycogen Phosphorylase B"/>
    <property type="match status" value="2"/>
</dbReference>
<dbReference type="SUPFAM" id="SSF53756">
    <property type="entry name" value="UDP-Glycosyltransferase/glycogen phosphorylase"/>
    <property type="match status" value="1"/>
</dbReference>
<name>A0AAC9YU10_9ACTN</name>
<sequence length="381" mass="42042">MATAQKIKVLHLVTRMNVGGVAVLLDNLMSNINKDEFEVLLATGLCESPEGEYLENRNIGYRIERLPNFHKSINFADDFKSLIAIARLIRKFNPDVVHTHTSKAGLFGRLIAFLIAPSAKRIHTFHGHLLVGYFSPIKLGVVKAFEKSLGLLTHRFIAMGTQVRDDLVAVGIGESSKFAVLFPGLAKPNFPDRDQARNNLKLDDKKIYCTFIGRLTQIKRPDRVLEVAELVAKQKSDVEFLVVGDGDLASDMKSKSEKSNLPITFLGWRQDIPAILKATDIALLTSDNEAVALTLIEATQAGIPVVTTSAGSVRDVAINGENGFVTGFNSQELANAVLKLAENPTLREEFGSSGKKRSDALFSIERMVTDHENLYKELLRK</sequence>
<gene>
    <name evidence="5" type="ORF">A1s21155_06315</name>
</gene>
<evidence type="ECO:0000256" key="1">
    <source>
        <dbReference type="ARBA" id="ARBA00022676"/>
    </source>
</evidence>
<dbReference type="Pfam" id="PF13439">
    <property type="entry name" value="Glyco_transf_4"/>
    <property type="match status" value="1"/>
</dbReference>
<reference evidence="5 6" key="1">
    <citation type="submission" date="2016-07" db="EMBL/GenBank/DDBJ databases">
        <title>High microdiversification within the ubiquitous acI lineage of Actinobacteria.</title>
        <authorList>
            <person name="Neuenschwander S.M."/>
            <person name="Salcher M."/>
            <person name="Ghai R."/>
            <person name="Pernthaler J."/>
        </authorList>
    </citation>
    <scope>NUCLEOTIDE SEQUENCE [LARGE SCALE GENOMIC DNA]</scope>
    <source>
        <strain evidence="5">MMS-21-155</strain>
    </source>
</reference>
<organism evidence="5 6">
    <name type="scientific">Candidatus Planktophila dulcis</name>
    <dbReference type="NCBI Taxonomy" id="1884914"/>
    <lineage>
        <taxon>Bacteria</taxon>
        <taxon>Bacillati</taxon>
        <taxon>Actinomycetota</taxon>
        <taxon>Actinomycetes</taxon>
        <taxon>Candidatus Nanopelagicales</taxon>
        <taxon>Candidatus Nanopelagicaceae</taxon>
        <taxon>Candidatus Planktophila</taxon>
    </lineage>
</organism>
<dbReference type="Proteomes" id="UP000217216">
    <property type="component" value="Chromosome"/>
</dbReference>
<dbReference type="GO" id="GO:0016758">
    <property type="term" value="F:hexosyltransferase activity"/>
    <property type="evidence" value="ECO:0007669"/>
    <property type="project" value="TreeGrafter"/>
</dbReference>
<protein>
    <submittedName>
        <fullName evidence="5">Glycosyltransferase</fullName>
    </submittedName>
</protein>
<feature type="domain" description="Glycosyltransferase subfamily 4-like N-terminal" evidence="4">
    <location>
        <begin position="18"/>
        <end position="178"/>
    </location>
</feature>
<dbReference type="RefSeq" id="WP_095696480.1">
    <property type="nucleotide sequence ID" value="NZ_CP016770.1"/>
</dbReference>
<evidence type="ECO:0000313" key="6">
    <source>
        <dbReference type="Proteomes" id="UP000217216"/>
    </source>
</evidence>